<evidence type="ECO:0000313" key="5">
    <source>
        <dbReference type="EMBL" id="ANB12061.1"/>
    </source>
</evidence>
<dbReference type="OrthoDB" id="672793at2759"/>
<organism evidence="5 6">
    <name type="scientific">Sugiyamaella lignohabitans</name>
    <dbReference type="NCBI Taxonomy" id="796027"/>
    <lineage>
        <taxon>Eukaryota</taxon>
        <taxon>Fungi</taxon>
        <taxon>Dikarya</taxon>
        <taxon>Ascomycota</taxon>
        <taxon>Saccharomycotina</taxon>
        <taxon>Dipodascomycetes</taxon>
        <taxon>Dipodascales</taxon>
        <taxon>Trichomonascaceae</taxon>
        <taxon>Sugiyamaella</taxon>
    </lineage>
</organism>
<dbReference type="PROSITE" id="PS51084">
    <property type="entry name" value="HIT_2"/>
    <property type="match status" value="1"/>
</dbReference>
<dbReference type="PANTHER" id="PTHR46648:SF2">
    <property type="entry name" value="HIT DOMAIN-CONTAINING PROTEIN"/>
    <property type="match status" value="1"/>
</dbReference>
<keyword evidence="6" id="KW-1185">Reference proteome</keyword>
<proteinExistence type="predicted"/>
<dbReference type="GO" id="GO:0003824">
    <property type="term" value="F:catalytic activity"/>
    <property type="evidence" value="ECO:0007669"/>
    <property type="project" value="InterPro"/>
</dbReference>
<feature type="short sequence motif" description="Histidine triad motif" evidence="2 3">
    <location>
        <begin position="109"/>
        <end position="113"/>
    </location>
</feature>
<feature type="active site" description="Tele-AMP-histidine intermediate" evidence="1">
    <location>
        <position position="111"/>
    </location>
</feature>
<protein>
    <submittedName>
        <fullName evidence="5">Hnt1p</fullName>
    </submittedName>
</protein>
<accession>A0A167CSN5</accession>
<dbReference type="Gene3D" id="3.30.428.10">
    <property type="entry name" value="HIT-like"/>
    <property type="match status" value="1"/>
</dbReference>
<dbReference type="InterPro" id="IPR011146">
    <property type="entry name" value="HIT-like"/>
</dbReference>
<evidence type="ECO:0000259" key="4">
    <source>
        <dbReference type="PROSITE" id="PS51084"/>
    </source>
</evidence>
<dbReference type="EMBL" id="CP014501">
    <property type="protein sequence ID" value="ANB12061.1"/>
    <property type="molecule type" value="Genomic_DNA"/>
</dbReference>
<dbReference type="AlphaFoldDB" id="A0A167CSN5"/>
<dbReference type="InterPro" id="IPR001310">
    <property type="entry name" value="Histidine_triad_HIT"/>
</dbReference>
<dbReference type="Proteomes" id="UP000189580">
    <property type="component" value="Chromosome a"/>
</dbReference>
<reference evidence="5 6" key="1">
    <citation type="submission" date="2016-02" db="EMBL/GenBank/DDBJ databases">
        <title>Complete genome sequence and transcriptome regulation of the pentose utilising yeast Sugiyamaella lignohabitans.</title>
        <authorList>
            <person name="Bellasio M."/>
            <person name="Peymann A."/>
            <person name="Valli M."/>
            <person name="Sipitzky M."/>
            <person name="Graf A."/>
            <person name="Sauer M."/>
            <person name="Marx H."/>
            <person name="Mattanovich D."/>
        </authorList>
    </citation>
    <scope>NUCLEOTIDE SEQUENCE [LARGE SCALE GENOMIC DNA]</scope>
    <source>
        <strain evidence="5 6">CBS 10342</strain>
    </source>
</reference>
<feature type="domain" description="HIT" evidence="4">
    <location>
        <begin position="7"/>
        <end position="126"/>
    </location>
</feature>
<evidence type="ECO:0000256" key="3">
    <source>
        <dbReference type="PROSITE-ProRule" id="PRU00464"/>
    </source>
</evidence>
<evidence type="ECO:0000256" key="1">
    <source>
        <dbReference type="PIRSR" id="PIRSR601310-1"/>
    </source>
</evidence>
<evidence type="ECO:0000256" key="2">
    <source>
        <dbReference type="PIRSR" id="PIRSR601310-3"/>
    </source>
</evidence>
<sequence>MFSEECPFCDIAASNRPGSLESTSTVFYSTEHVLAFLDIQPLVSSAAHVLVTSRKHYKTLDELASDPDTSAALGIALAKVSKALKTQFGAEAFNIVQNNGSAAGQVVPHVHFHVVIRKQQTNPPSTLPKSADLMKTLLSAPSYDSLDFKTKMAYSSLIFGRGTRQDLDDSWAATLVPQLRTALSSPKL</sequence>
<name>A0A167CSN5_9ASCO</name>
<gene>
    <name evidence="5" type="primary">HNT1</name>
    <name evidence="5" type="ORF">AWJ20_296</name>
</gene>
<dbReference type="InterPro" id="IPR036265">
    <property type="entry name" value="HIT-like_sf"/>
</dbReference>
<dbReference type="KEGG" id="slb:AWJ20_296"/>
<dbReference type="RefSeq" id="XP_018734538.1">
    <property type="nucleotide sequence ID" value="XM_018879941.1"/>
</dbReference>
<dbReference type="PANTHER" id="PTHR46648">
    <property type="entry name" value="HIT FAMILY PROTEIN 1"/>
    <property type="match status" value="1"/>
</dbReference>
<dbReference type="GeneID" id="30034928"/>
<dbReference type="GO" id="GO:0009117">
    <property type="term" value="P:nucleotide metabolic process"/>
    <property type="evidence" value="ECO:0007669"/>
    <property type="project" value="TreeGrafter"/>
</dbReference>
<dbReference type="SUPFAM" id="SSF54197">
    <property type="entry name" value="HIT-like"/>
    <property type="match status" value="1"/>
</dbReference>
<evidence type="ECO:0000313" key="6">
    <source>
        <dbReference type="Proteomes" id="UP000189580"/>
    </source>
</evidence>
<dbReference type="Pfam" id="PF01230">
    <property type="entry name" value="HIT"/>
    <property type="match status" value="1"/>
</dbReference>